<accession>A0A6P5QDQ6</accession>
<organism evidence="2 3">
    <name type="scientific">Mus caroli</name>
    <name type="common">Ryukyu mouse</name>
    <name type="synonym">Ricefield mouse</name>
    <dbReference type="NCBI Taxonomy" id="10089"/>
    <lineage>
        <taxon>Eukaryota</taxon>
        <taxon>Metazoa</taxon>
        <taxon>Chordata</taxon>
        <taxon>Craniata</taxon>
        <taxon>Vertebrata</taxon>
        <taxon>Euteleostomi</taxon>
        <taxon>Mammalia</taxon>
        <taxon>Eutheria</taxon>
        <taxon>Euarchontoglires</taxon>
        <taxon>Glires</taxon>
        <taxon>Rodentia</taxon>
        <taxon>Myomorpha</taxon>
        <taxon>Muroidea</taxon>
        <taxon>Muridae</taxon>
        <taxon>Murinae</taxon>
        <taxon>Mus</taxon>
        <taxon>Mus</taxon>
    </lineage>
</organism>
<evidence type="ECO:0000256" key="1">
    <source>
        <dbReference type="SAM" id="MobiDB-lite"/>
    </source>
</evidence>
<dbReference type="KEGG" id="mcal:110301967"/>
<dbReference type="AlphaFoldDB" id="A0A6P5QDQ6"/>
<gene>
    <name evidence="3" type="primary">LOC110301967</name>
</gene>
<evidence type="ECO:0000313" key="3">
    <source>
        <dbReference type="RefSeq" id="XP_021028355.1"/>
    </source>
</evidence>
<feature type="region of interest" description="Disordered" evidence="1">
    <location>
        <begin position="1"/>
        <end position="72"/>
    </location>
</feature>
<name>A0A6P5QDQ6_MUSCR</name>
<sequence>MTQPPSAPRRGSAPSTRRSPGGFGPAAPQEDGPEPPCAPLRCTGASGQTRARPIAPATSARVGSARAPGGCSSAWLSTGHPLTWPGRGRDGDMKGVRLAASRMLLSLCAEPPTTFLSVAPERSFSPDLYSLLRSHLRI</sequence>
<protein>
    <submittedName>
        <fullName evidence="3">Uncharacterized protein LOC110301967</fullName>
    </submittedName>
</protein>
<keyword evidence="2" id="KW-1185">Reference proteome</keyword>
<evidence type="ECO:0000313" key="2">
    <source>
        <dbReference type="Proteomes" id="UP000515126"/>
    </source>
</evidence>
<dbReference type="Proteomes" id="UP000515126">
    <property type="component" value="Chromosome 9"/>
</dbReference>
<proteinExistence type="predicted"/>
<dbReference type="GeneID" id="110301967"/>
<reference evidence="3" key="1">
    <citation type="submission" date="2025-08" db="UniProtKB">
        <authorList>
            <consortium name="RefSeq"/>
        </authorList>
    </citation>
    <scope>IDENTIFICATION</scope>
</reference>
<feature type="compositionally biased region" description="Low complexity" evidence="1">
    <location>
        <begin position="8"/>
        <end position="20"/>
    </location>
</feature>
<dbReference type="RefSeq" id="XP_021028355.1">
    <property type="nucleotide sequence ID" value="XM_021172696.2"/>
</dbReference>